<dbReference type="PANTHER" id="PTHR22961">
    <property type="entry name" value="SER/THR PROTEIN KINASE-TRB"/>
    <property type="match status" value="1"/>
</dbReference>
<dbReference type="GO" id="GO:0005634">
    <property type="term" value="C:nucleus"/>
    <property type="evidence" value="ECO:0007669"/>
    <property type="project" value="TreeGrafter"/>
</dbReference>
<proteinExistence type="predicted"/>
<accession>A0A915IP01</accession>
<dbReference type="InterPro" id="IPR024104">
    <property type="entry name" value="Tribbles/Ser_Thr_kinase_40"/>
</dbReference>
<sequence length="431" mass="49317">MSTFSLKRTFDFASNDQSNSQTSKKAKFYVTLVKPTVSPKDQTSTSVNSLNQRALVYKIVKQPSIVDDAPSSPSTSAKTNDPIHPSLGNEEEALEAHDKSTLKSNFLAPQLSLLSTNDEFLTSTTSGRNTESNLANVDGNRQKIVKFIGDYEIIREANSDQQVSDQRRAFIVKELDGSSNIGLCRCITFEKYLHYFELYGKLSAQSSEDVNFCDDSSSEEVMERIWPRRSKLFMSRDEISGEKRYYLFTPRHYGSLHVHVVDRKKLDSLQALRLYKQIVEAAAYCHSRGIILRDVKLRKFVFADEQRRNVRFFDLDEFHILADPRNDTIRERNGCPAYVSPEIIDFQSNSEISQQKVIRAQAPKMTRKPAYTAELPVGLDELRLVRKDGNLKTFNNFLLRIRKKLAKKSRNRLIDHLHLVEPIAHLGQITI</sequence>
<dbReference type="AlphaFoldDB" id="A0A915IP01"/>
<dbReference type="InterPro" id="IPR011009">
    <property type="entry name" value="Kinase-like_dom_sf"/>
</dbReference>
<dbReference type="GO" id="GO:0031434">
    <property type="term" value="F:mitogen-activated protein kinase kinase binding"/>
    <property type="evidence" value="ECO:0007669"/>
    <property type="project" value="TreeGrafter"/>
</dbReference>
<evidence type="ECO:0000313" key="3">
    <source>
        <dbReference type="Proteomes" id="UP000887565"/>
    </source>
</evidence>
<evidence type="ECO:0000259" key="2">
    <source>
        <dbReference type="PROSITE" id="PS50011"/>
    </source>
</evidence>
<dbReference type="Proteomes" id="UP000887565">
    <property type="component" value="Unplaced"/>
</dbReference>
<dbReference type="InterPro" id="IPR000719">
    <property type="entry name" value="Prot_kinase_dom"/>
</dbReference>
<protein>
    <submittedName>
        <fullName evidence="4">Protein kinase domain-containing protein</fullName>
    </submittedName>
</protein>
<evidence type="ECO:0000313" key="4">
    <source>
        <dbReference type="WBParaSite" id="nRc.2.0.1.t15605-RA"/>
    </source>
</evidence>
<organism evidence="3 4">
    <name type="scientific">Romanomermis culicivorax</name>
    <name type="common">Nematode worm</name>
    <dbReference type="NCBI Taxonomy" id="13658"/>
    <lineage>
        <taxon>Eukaryota</taxon>
        <taxon>Metazoa</taxon>
        <taxon>Ecdysozoa</taxon>
        <taxon>Nematoda</taxon>
        <taxon>Enoplea</taxon>
        <taxon>Dorylaimia</taxon>
        <taxon>Mermithida</taxon>
        <taxon>Mermithoidea</taxon>
        <taxon>Mermithidae</taxon>
        <taxon>Romanomermis</taxon>
    </lineage>
</organism>
<reference evidence="4" key="1">
    <citation type="submission" date="2022-11" db="UniProtKB">
        <authorList>
            <consortium name="WormBaseParasite"/>
        </authorList>
    </citation>
    <scope>IDENTIFICATION</scope>
</reference>
<feature type="region of interest" description="Disordered" evidence="1">
    <location>
        <begin position="66"/>
        <end position="87"/>
    </location>
</feature>
<evidence type="ECO:0000256" key="1">
    <source>
        <dbReference type="SAM" id="MobiDB-lite"/>
    </source>
</evidence>
<dbReference type="WBParaSite" id="nRc.2.0.1.t15605-RA">
    <property type="protein sequence ID" value="nRc.2.0.1.t15605-RA"/>
    <property type="gene ID" value="nRc.2.0.1.g15605"/>
</dbReference>
<dbReference type="Pfam" id="PF00069">
    <property type="entry name" value="Pkinase"/>
    <property type="match status" value="1"/>
</dbReference>
<dbReference type="GO" id="GO:0005524">
    <property type="term" value="F:ATP binding"/>
    <property type="evidence" value="ECO:0007669"/>
    <property type="project" value="InterPro"/>
</dbReference>
<keyword evidence="3" id="KW-1185">Reference proteome</keyword>
<dbReference type="GO" id="GO:0004672">
    <property type="term" value="F:protein kinase activity"/>
    <property type="evidence" value="ECO:0007669"/>
    <property type="project" value="InterPro"/>
</dbReference>
<dbReference type="PANTHER" id="PTHR22961:SF13">
    <property type="entry name" value="TRIBBLES"/>
    <property type="match status" value="1"/>
</dbReference>
<dbReference type="Gene3D" id="1.10.510.10">
    <property type="entry name" value="Transferase(Phosphotransferase) domain 1"/>
    <property type="match status" value="1"/>
</dbReference>
<dbReference type="GO" id="GO:0032436">
    <property type="term" value="P:positive regulation of proteasomal ubiquitin-dependent protein catabolic process"/>
    <property type="evidence" value="ECO:0007669"/>
    <property type="project" value="TreeGrafter"/>
</dbReference>
<name>A0A915IP01_ROMCU</name>
<feature type="domain" description="Protein kinase" evidence="2">
    <location>
        <begin position="120"/>
        <end position="431"/>
    </location>
</feature>
<dbReference type="PROSITE" id="PS50011">
    <property type="entry name" value="PROTEIN_KINASE_DOM"/>
    <property type="match status" value="1"/>
</dbReference>
<dbReference type="SUPFAM" id="SSF56112">
    <property type="entry name" value="Protein kinase-like (PK-like)"/>
    <property type="match status" value="1"/>
</dbReference>